<feature type="domain" description="C2H2-type" evidence="9">
    <location>
        <begin position="551"/>
        <end position="578"/>
    </location>
</feature>
<accession>A0AAW1KQ27</accession>
<evidence type="ECO:0000256" key="5">
    <source>
        <dbReference type="ARBA" id="ARBA00022833"/>
    </source>
</evidence>
<protein>
    <submittedName>
        <fullName evidence="10">Zinc finger, C2H2 type</fullName>
    </submittedName>
</protein>
<dbReference type="GO" id="GO:0000981">
    <property type="term" value="F:DNA-binding transcription factor activity, RNA polymerase II-specific"/>
    <property type="evidence" value="ECO:0007669"/>
    <property type="project" value="TreeGrafter"/>
</dbReference>
<dbReference type="PANTHER" id="PTHR24379">
    <property type="entry name" value="KRAB AND ZINC FINGER DOMAIN-CONTAINING"/>
    <property type="match status" value="1"/>
</dbReference>
<proteinExistence type="predicted"/>
<dbReference type="SUPFAM" id="SSF57667">
    <property type="entry name" value="beta-beta-alpha zinc fingers"/>
    <property type="match status" value="3"/>
</dbReference>
<feature type="region of interest" description="Disordered" evidence="8">
    <location>
        <begin position="512"/>
        <end position="533"/>
    </location>
</feature>
<comment type="caution">
    <text evidence="10">The sequence shown here is derived from an EMBL/GenBank/DDBJ whole genome shotgun (WGS) entry which is preliminary data.</text>
</comment>
<sequence length="809" mass="92087">MSLLTRNRSVHNQPKCLTCFTKWIIPTEFGRILREPGITLKAHLSSHPKQKVIEALVRISNSENETKTQVSTSIQNENLIGSTNTVTSNSQQWNSTTMPVNTVYPNFNAIPGNHSFIYQQFMSSSTPPPNVLNVNPLTQQIVTIPTVFNSQMMCPPYVYQQQQVIMSSGPSVMSIVPKPLPIELPASSNQESRINAIETEDDQEEDEPDLVTVEISEVSKNDEVNLETDKADSDDETELNKIESQINDIKDNSDYKIEVSQSKIMQGSSMISNETIQQEISENVIEECVKNTVCDEGVNAPEVEDEYGMDFHVDLNKSCQTQTVSNYGDVTGANEEEEIAQIPNEAENKPSCYYTEVQESITNTNYTILQNSYDQTESTYTSTHTESLFARSHEQNTTSVIDMDGMNLFINTDFLNNHLVSQVDDFECANTDRPRIILNLGGLDANFVNRDNNDESLSRESANIRTDEHMPPRGELSGQESNGGTSDVNWNRLQYQEVCSSYDLIARENWNDDISDTEPNSAPNQNSNPILSNCDDDTPTVSGFREPPITYKCPTCGDSFNCPKERRVHQREHHNIPEKKEKEIGSQIGGKRVKKLTIKPKKADIKTENNFDNVFTNRLKLEASVEGDRCDVTPQNEIEVQKKEDVTVNNPNICTVCDMVVADNNALKQHQLEAHNLSSEVRHKCKTCEETFPNESKYTEHLRTHPLECRLCGKYFYRKQNMQLHMKRHLGIKPYKCNICEKAFLTKQKHDEHKNIHTGDTPIKCNMCDETFRRHSNLVQHRNRHHFNMKRKMKDYVCFCGEVSIIILN</sequence>
<dbReference type="GO" id="GO:0005634">
    <property type="term" value="C:nucleus"/>
    <property type="evidence" value="ECO:0007669"/>
    <property type="project" value="UniProtKB-SubCell"/>
</dbReference>
<dbReference type="EMBL" id="JASPKY010000193">
    <property type="protein sequence ID" value="KAK9721934.1"/>
    <property type="molecule type" value="Genomic_DNA"/>
</dbReference>
<keyword evidence="2" id="KW-0479">Metal-binding</keyword>
<evidence type="ECO:0000313" key="11">
    <source>
        <dbReference type="Proteomes" id="UP001458880"/>
    </source>
</evidence>
<comment type="subcellular location">
    <subcellularLocation>
        <location evidence="1">Nucleus</location>
    </subcellularLocation>
</comment>
<feature type="domain" description="C2H2-type" evidence="9">
    <location>
        <begin position="763"/>
        <end position="791"/>
    </location>
</feature>
<dbReference type="FunFam" id="3.30.160.60:FF:000870">
    <property type="entry name" value="zinc finger protein 197 isoform X1"/>
    <property type="match status" value="1"/>
</dbReference>
<feature type="compositionally biased region" description="Polar residues" evidence="8">
    <location>
        <begin position="517"/>
        <end position="531"/>
    </location>
</feature>
<evidence type="ECO:0000256" key="1">
    <source>
        <dbReference type="ARBA" id="ARBA00004123"/>
    </source>
</evidence>
<reference evidence="10 11" key="1">
    <citation type="journal article" date="2024" name="BMC Genomics">
        <title>De novo assembly and annotation of Popillia japonica's genome with initial clues to its potential as an invasive pest.</title>
        <authorList>
            <person name="Cucini C."/>
            <person name="Boschi S."/>
            <person name="Funari R."/>
            <person name="Cardaioli E."/>
            <person name="Iannotti N."/>
            <person name="Marturano G."/>
            <person name="Paoli F."/>
            <person name="Bruttini M."/>
            <person name="Carapelli A."/>
            <person name="Frati F."/>
            <person name="Nardi F."/>
        </authorList>
    </citation>
    <scope>NUCLEOTIDE SEQUENCE [LARGE SCALE GENOMIC DNA]</scope>
    <source>
        <strain evidence="10">DMR45628</strain>
    </source>
</reference>
<keyword evidence="11" id="KW-1185">Reference proteome</keyword>
<dbReference type="Gene3D" id="3.30.160.60">
    <property type="entry name" value="Classic Zinc Finger"/>
    <property type="match status" value="4"/>
</dbReference>
<keyword evidence="5" id="KW-0862">Zinc</keyword>
<dbReference type="Pfam" id="PF00096">
    <property type="entry name" value="zf-C2H2"/>
    <property type="match status" value="3"/>
</dbReference>
<feature type="domain" description="C2H2-type" evidence="9">
    <location>
        <begin position="735"/>
        <end position="762"/>
    </location>
</feature>
<feature type="compositionally biased region" description="Polar residues" evidence="8">
    <location>
        <begin position="478"/>
        <end position="488"/>
    </location>
</feature>
<evidence type="ECO:0000256" key="8">
    <source>
        <dbReference type="SAM" id="MobiDB-lite"/>
    </source>
</evidence>
<dbReference type="InterPro" id="IPR036236">
    <property type="entry name" value="Znf_C2H2_sf"/>
</dbReference>
<dbReference type="Proteomes" id="UP001458880">
    <property type="component" value="Unassembled WGS sequence"/>
</dbReference>
<keyword evidence="4 7" id="KW-0863">Zinc-finger</keyword>
<dbReference type="InterPro" id="IPR013087">
    <property type="entry name" value="Znf_C2H2_type"/>
</dbReference>
<dbReference type="AlphaFoldDB" id="A0AAW1KQ27"/>
<dbReference type="GO" id="GO:0008270">
    <property type="term" value="F:zinc ion binding"/>
    <property type="evidence" value="ECO:0007669"/>
    <property type="project" value="UniProtKB-KW"/>
</dbReference>
<evidence type="ECO:0000256" key="6">
    <source>
        <dbReference type="ARBA" id="ARBA00023242"/>
    </source>
</evidence>
<feature type="domain" description="C2H2-type" evidence="9">
    <location>
        <begin position="707"/>
        <end position="734"/>
    </location>
</feature>
<evidence type="ECO:0000256" key="2">
    <source>
        <dbReference type="ARBA" id="ARBA00022723"/>
    </source>
</evidence>
<dbReference type="PANTHER" id="PTHR24379:SF127">
    <property type="entry name" value="BLOODY FINGERS-RELATED"/>
    <property type="match status" value="1"/>
</dbReference>
<feature type="region of interest" description="Disordered" evidence="8">
    <location>
        <begin position="448"/>
        <end position="488"/>
    </location>
</feature>
<dbReference type="SMART" id="SM00355">
    <property type="entry name" value="ZnF_C2H2"/>
    <property type="match status" value="6"/>
</dbReference>
<evidence type="ECO:0000256" key="3">
    <source>
        <dbReference type="ARBA" id="ARBA00022737"/>
    </source>
</evidence>
<evidence type="ECO:0000256" key="7">
    <source>
        <dbReference type="PROSITE-ProRule" id="PRU00042"/>
    </source>
</evidence>
<gene>
    <name evidence="10" type="ORF">QE152_g19935</name>
</gene>
<evidence type="ECO:0000313" key="10">
    <source>
        <dbReference type="EMBL" id="KAK9721934.1"/>
    </source>
</evidence>
<dbReference type="PROSITE" id="PS00028">
    <property type="entry name" value="ZINC_FINGER_C2H2_1"/>
    <property type="match status" value="4"/>
</dbReference>
<keyword evidence="3" id="KW-0677">Repeat</keyword>
<keyword evidence="6" id="KW-0539">Nucleus</keyword>
<evidence type="ECO:0000256" key="4">
    <source>
        <dbReference type="ARBA" id="ARBA00022771"/>
    </source>
</evidence>
<name>A0AAW1KQ27_POPJA</name>
<dbReference type="PROSITE" id="PS50157">
    <property type="entry name" value="ZINC_FINGER_C2H2_2"/>
    <property type="match status" value="5"/>
</dbReference>
<dbReference type="GO" id="GO:0000977">
    <property type="term" value="F:RNA polymerase II transcription regulatory region sequence-specific DNA binding"/>
    <property type="evidence" value="ECO:0007669"/>
    <property type="project" value="TreeGrafter"/>
</dbReference>
<evidence type="ECO:0000259" key="9">
    <source>
        <dbReference type="PROSITE" id="PS50157"/>
    </source>
</evidence>
<organism evidence="10 11">
    <name type="scientific">Popillia japonica</name>
    <name type="common">Japanese beetle</name>
    <dbReference type="NCBI Taxonomy" id="7064"/>
    <lineage>
        <taxon>Eukaryota</taxon>
        <taxon>Metazoa</taxon>
        <taxon>Ecdysozoa</taxon>
        <taxon>Arthropoda</taxon>
        <taxon>Hexapoda</taxon>
        <taxon>Insecta</taxon>
        <taxon>Pterygota</taxon>
        <taxon>Neoptera</taxon>
        <taxon>Endopterygota</taxon>
        <taxon>Coleoptera</taxon>
        <taxon>Polyphaga</taxon>
        <taxon>Scarabaeiformia</taxon>
        <taxon>Scarabaeidae</taxon>
        <taxon>Rutelinae</taxon>
        <taxon>Popillia</taxon>
    </lineage>
</organism>
<feature type="domain" description="C2H2-type" evidence="9">
    <location>
        <begin position="683"/>
        <end position="710"/>
    </location>
</feature>